<evidence type="ECO:0000256" key="1">
    <source>
        <dbReference type="SAM" id="MobiDB-lite"/>
    </source>
</evidence>
<evidence type="ECO:0000313" key="2">
    <source>
        <dbReference type="EMBL" id="GBP48660.1"/>
    </source>
</evidence>
<organism evidence="2 3">
    <name type="scientific">Eumeta variegata</name>
    <name type="common">Bagworm moth</name>
    <name type="synonym">Eumeta japonica</name>
    <dbReference type="NCBI Taxonomy" id="151549"/>
    <lineage>
        <taxon>Eukaryota</taxon>
        <taxon>Metazoa</taxon>
        <taxon>Ecdysozoa</taxon>
        <taxon>Arthropoda</taxon>
        <taxon>Hexapoda</taxon>
        <taxon>Insecta</taxon>
        <taxon>Pterygota</taxon>
        <taxon>Neoptera</taxon>
        <taxon>Endopterygota</taxon>
        <taxon>Lepidoptera</taxon>
        <taxon>Glossata</taxon>
        <taxon>Ditrysia</taxon>
        <taxon>Tineoidea</taxon>
        <taxon>Psychidae</taxon>
        <taxon>Oiketicinae</taxon>
        <taxon>Eumeta</taxon>
    </lineage>
</organism>
<reference evidence="2 3" key="1">
    <citation type="journal article" date="2019" name="Commun. Biol.">
        <title>The bagworm genome reveals a unique fibroin gene that provides high tensile strength.</title>
        <authorList>
            <person name="Kono N."/>
            <person name="Nakamura H."/>
            <person name="Ohtoshi R."/>
            <person name="Tomita M."/>
            <person name="Numata K."/>
            <person name="Arakawa K."/>
        </authorList>
    </citation>
    <scope>NUCLEOTIDE SEQUENCE [LARGE SCALE GENOMIC DNA]</scope>
</reference>
<comment type="caution">
    <text evidence="2">The sequence shown here is derived from an EMBL/GenBank/DDBJ whole genome shotgun (WGS) entry which is preliminary data.</text>
</comment>
<dbReference type="Proteomes" id="UP000299102">
    <property type="component" value="Unassembled WGS sequence"/>
</dbReference>
<proteinExistence type="predicted"/>
<protein>
    <submittedName>
        <fullName evidence="2">Uncharacterized protein</fullName>
    </submittedName>
</protein>
<accession>A0A4C1WCN6</accession>
<dbReference type="AlphaFoldDB" id="A0A4C1WCN6"/>
<name>A0A4C1WCN6_EUMVA</name>
<feature type="region of interest" description="Disordered" evidence="1">
    <location>
        <begin position="144"/>
        <end position="181"/>
    </location>
</feature>
<feature type="compositionally biased region" description="Basic and acidic residues" evidence="1">
    <location>
        <begin position="148"/>
        <end position="160"/>
    </location>
</feature>
<dbReference type="EMBL" id="BGZK01000528">
    <property type="protein sequence ID" value="GBP48660.1"/>
    <property type="molecule type" value="Genomic_DNA"/>
</dbReference>
<evidence type="ECO:0000313" key="3">
    <source>
        <dbReference type="Proteomes" id="UP000299102"/>
    </source>
</evidence>
<keyword evidence="3" id="KW-1185">Reference proteome</keyword>
<gene>
    <name evidence="2" type="ORF">EVAR_103025_1</name>
</gene>
<sequence>MQYLRISAHARPVGWRAGEGQEEVTAVRGGEGASSNLVAHIAGRLAAVKATHVSDPLHADQTVHVTDRRPSNVHGLPTAAVKATPVNDPPNSDLALHVADHCKTGALGRPTAAVKTKRVSDSLPPYLSLSPLRYSSSIDFHANSPSDIRLHRDRGPREGDQGGQSRRNTSRSTGSRCRVSLPIRVDDLSSTALKARR</sequence>
<feature type="compositionally biased region" description="Low complexity" evidence="1">
    <location>
        <begin position="163"/>
        <end position="176"/>
    </location>
</feature>